<keyword evidence="3" id="KW-1185">Reference proteome</keyword>
<feature type="compositionally biased region" description="Polar residues" evidence="1">
    <location>
        <begin position="875"/>
        <end position="890"/>
    </location>
</feature>
<organism evidence="2 3">
    <name type="scientific">Epilithonimonas lactis</name>
    <dbReference type="NCBI Taxonomy" id="421072"/>
    <lineage>
        <taxon>Bacteria</taxon>
        <taxon>Pseudomonadati</taxon>
        <taxon>Bacteroidota</taxon>
        <taxon>Flavobacteriia</taxon>
        <taxon>Flavobacteriales</taxon>
        <taxon>Weeksellaceae</taxon>
        <taxon>Chryseobacterium group</taxon>
        <taxon>Epilithonimonas</taxon>
    </lineage>
</organism>
<dbReference type="PANTHER" id="PTHR12223:SF19">
    <property type="entry name" value="LEGUME LECTIN DOMAIN-CONTAINING PROTEIN"/>
    <property type="match status" value="1"/>
</dbReference>
<gene>
    <name evidence="2" type="ORF">IO89_19660</name>
</gene>
<evidence type="ECO:0000313" key="3">
    <source>
        <dbReference type="Proteomes" id="UP000028623"/>
    </source>
</evidence>
<dbReference type="Gene3D" id="4.10.1080.10">
    <property type="entry name" value="TSP type-3 repeat"/>
    <property type="match status" value="1"/>
</dbReference>
<protein>
    <recommendedName>
        <fullName evidence="4">Gliding motility-associated-like protein</fullName>
    </recommendedName>
</protein>
<sequence>MKKTLSKFIKDKFQFVWLVSVYANLRNCILEIIRKSEAVPVNRNNKLSSLISTLALVLVTSGILSAQTPTLIGQFTYTTKGAGAAGVPAFSYNIPAGKNRVMYVNAYFERDHVTPGSNYPGANADATPQLNIGTAINTQTSRYNYFAATNNAPTTAHFSTSLFVYRILNQDLPTGLTNFSFPTIAGKPPLSAGDDVVISVAIFENASQQPSLPSGNVTDFPSASTTFTSLTAAAPTGTAIPVGTTQANVVYYTIGAVSQDVALNNTAGWTDVHSINSTNNLGRNLVGLEQTTTYMPNNEADGIALKSIYLTGVTGNPSVTFSRSSSTKILTFYGRMNVLLPLARPSVSGTVYRDNNGGTIDGGGTGGGVWNTANTLYVNAVDVNGNVIATSLVSNTGIFSFPSGGNLIENDVVRFQLSRNQGVVGQPAPVKELPDGWGTVGESTASGTSDGTPNGEFTLTIGTANSASNTVNRFGVTACTAGNTGPSVFTSLENACSQPTVNLNNAHTGTVPTNALLLWFTTSNRAAGTQVTGTGITAAGAGTYYAFYYSTAANCYTPASAPVIARIDTLDSDNDGVYNKCDFDDDNDGILDSAECGGGAIYNYTGFGLRSASTGTDLYGFTGTNYAPVLISASILGTVGANHLATDASRNRILFTPGGTQGAISAYQFSTNTVVTVSTSNFLSTLDASGGGGSMYNGDYYIYDDDGTNQGLFRVIFDATGNASSLSKVANPVAGFDLGDMAISRSGIVYINSGGQIYRLDLAALNLSVTAPASAWSLLGTASPAASSQLFFGANGDLIGSNSGNLIRINTHTGANEGALTTNLSAYTWLDISEAPTLSFNCGTDTDVDGIPNSLDLDSDGDGCPDAREGAGDFNPTTSASGPIATQTPNTNFGTAVDITTGIPTAVGAGQGVGQSQDLSRNDCLDSDGDTIPDWQDLDDDNDGIPDTLECNSIEKITSGTFDGFGTNVVLSSVPGWSLSSGTVTSQNNNAIVFNLENTTQTLSQNLTNIKYPNTSPVFNIRVQNRDNLFLNNTGINVLIQYAGVTYATLTSISGASGPGTIVASNGATVNTNVLNSFNNGSAIGPYTDLALALPYSVPASGTFALVYSSPNSNGNADDIFFENISLQICGDTDGDGIPNNLDLDSDGDGCPDAREGAGDFNPTTSASGPIATQTPNTNFGTAIDITTGIPTAVATGQAIGQSQDASRNDCLDSDGDTIPDWQDLDDDNDGILDCVENGLGAGATASTVFELNGTANAISSNEIQLTAAIGSEAGQMWSYGKIDFSKSFTLNYEANLGNNNATGADGIAAVFHNSPLGVNALGSTGVGMGARGIANGIVLEIDTFENAGEGVGDIANDHGQIWVSSNQAGAGLLTAAADLGELEDGTWKAVVINWNFQTKTLSYTVGGINAGTYTFPASTPITSYFGGASKVYFGYTASTGLYFNDQRIRFANICSLPIDLDNDGDGIPNRLDLDSDGDGCTDAIEGGNTIAASSLVTVTVGPLATQTPNQNLGNTVGNTATTLGVPTIVATGQTIGNSQDVSKNDCLDSDGDGIPDWQDVDDDNDGILDTEECSNAVSIMYTKLQSYYSDGTGGAKGIVPSDFGLALGVKNQTVTRDLSAKFGYPANSGALVITLQNASVHPLTNSFWTKDGEAPTIWTVSGKLSSFVLMAQNPQFYGQDTKTIHIYDGSTVIPFALPSLENEVNSAEWSVSETATVKTLRSLRAEQSTSTVPGDWRFINMNFGDKRFGFSTTTRFADPTYEVVLYLECDSDMDGIPNRLDLDSDADGCSDALEGGANILANQLLTAGGTVNGGSTSVNQNICTTCISTSGANIGLPQFATLPTGYSNTTGQAVGDSQNGAITACYCTQPPAAGTGEITRVGISVQQKQTNWPENIPNGHIVLESKEKGLVITRVAHVSFVPQATDSIASPFAGMLVYDIQDACVKLFNGINWKCLERSCNTASN</sequence>
<feature type="region of interest" description="Disordered" evidence="1">
    <location>
        <begin position="1198"/>
        <end position="1219"/>
    </location>
</feature>
<feature type="compositionally biased region" description="Polar residues" evidence="1">
    <location>
        <begin position="1162"/>
        <end position="1178"/>
    </location>
</feature>
<feature type="region of interest" description="Disordered" evidence="1">
    <location>
        <begin position="858"/>
        <end position="890"/>
    </location>
</feature>
<reference evidence="2 3" key="1">
    <citation type="submission" date="2014-07" db="EMBL/GenBank/DDBJ databases">
        <title>Epilithonimonas lactis LMG 22401 Genome.</title>
        <authorList>
            <person name="Pipes S.E."/>
            <person name="Stropko S.J."/>
        </authorList>
    </citation>
    <scope>NUCLEOTIDE SEQUENCE [LARGE SCALE GENOMIC DNA]</scope>
    <source>
        <strain evidence="2 3">LMG 24401</strain>
    </source>
</reference>
<dbReference type="Gene3D" id="2.60.120.200">
    <property type="match status" value="1"/>
</dbReference>
<evidence type="ECO:0008006" key="4">
    <source>
        <dbReference type="Google" id="ProtNLM"/>
    </source>
</evidence>
<name>A0A085B6B8_9FLAO</name>
<evidence type="ECO:0000256" key="1">
    <source>
        <dbReference type="SAM" id="MobiDB-lite"/>
    </source>
</evidence>
<dbReference type="SUPFAM" id="SSF103647">
    <property type="entry name" value="TSP type-3 repeat"/>
    <property type="match status" value="3"/>
</dbReference>
<dbReference type="GO" id="GO:0005975">
    <property type="term" value="P:carbohydrate metabolic process"/>
    <property type="evidence" value="ECO:0007669"/>
    <property type="project" value="UniProtKB-ARBA"/>
</dbReference>
<dbReference type="GO" id="GO:0005509">
    <property type="term" value="F:calcium ion binding"/>
    <property type="evidence" value="ECO:0007669"/>
    <property type="project" value="InterPro"/>
</dbReference>
<dbReference type="InterPro" id="IPR056573">
    <property type="entry name" value="Lectin_L-type_dom"/>
</dbReference>
<dbReference type="GO" id="GO:0004553">
    <property type="term" value="F:hydrolase activity, hydrolyzing O-glycosyl compounds"/>
    <property type="evidence" value="ECO:0007669"/>
    <property type="project" value="UniProtKB-ARBA"/>
</dbReference>
<dbReference type="eggNOG" id="COG5384">
    <property type="taxonomic scope" value="Bacteria"/>
</dbReference>
<evidence type="ECO:0000313" key="2">
    <source>
        <dbReference type="EMBL" id="KFC18013.1"/>
    </source>
</evidence>
<dbReference type="InterPro" id="IPR013320">
    <property type="entry name" value="ConA-like_dom_sf"/>
</dbReference>
<feature type="region of interest" description="Disordered" evidence="1">
    <location>
        <begin position="908"/>
        <end position="931"/>
    </location>
</feature>
<dbReference type="CDD" id="cd01951">
    <property type="entry name" value="lectin_L-type"/>
    <property type="match status" value="1"/>
</dbReference>
<dbReference type="OrthoDB" id="1208848at2"/>
<proteinExistence type="predicted"/>
<accession>A0A085B6B8</accession>
<feature type="region of interest" description="Disordered" evidence="1">
    <location>
        <begin position="426"/>
        <end position="453"/>
    </location>
</feature>
<dbReference type="eggNOG" id="COG3291">
    <property type="taxonomic scope" value="Bacteria"/>
</dbReference>
<dbReference type="PANTHER" id="PTHR12223">
    <property type="entry name" value="VESICULAR MANNOSE-BINDING LECTIN"/>
    <property type="match status" value="1"/>
</dbReference>
<dbReference type="Pfam" id="PF18483">
    <property type="entry name" value="Lectin_L-type_dom"/>
    <property type="match status" value="1"/>
</dbReference>
<dbReference type="RefSeq" id="WP_034979707.1">
    <property type="nucleotide sequence ID" value="NZ_FOFI01000001.1"/>
</dbReference>
<feature type="compositionally biased region" description="Polar residues" evidence="1">
    <location>
        <begin position="441"/>
        <end position="453"/>
    </location>
</feature>
<dbReference type="Proteomes" id="UP000028623">
    <property type="component" value="Unassembled WGS sequence"/>
</dbReference>
<feature type="region of interest" description="Disordered" evidence="1">
    <location>
        <begin position="1149"/>
        <end position="1178"/>
    </location>
</feature>
<dbReference type="InterPro" id="IPR051136">
    <property type="entry name" value="Intracellular_Lectin-GPT"/>
</dbReference>
<comment type="caution">
    <text evidence="2">The sequence shown here is derived from an EMBL/GenBank/DDBJ whole genome shotgun (WGS) entry which is preliminary data.</text>
</comment>
<dbReference type="InterPro" id="IPR028974">
    <property type="entry name" value="TSP_type-3_rpt"/>
</dbReference>
<dbReference type="STRING" id="421072.SAMN04488097_0986"/>
<dbReference type="EMBL" id="JPLY01000009">
    <property type="protein sequence ID" value="KFC18013.1"/>
    <property type="molecule type" value="Genomic_DNA"/>
</dbReference>
<dbReference type="SUPFAM" id="SSF49899">
    <property type="entry name" value="Concanavalin A-like lectins/glucanases"/>
    <property type="match status" value="1"/>
</dbReference>